<keyword evidence="3" id="KW-1185">Reference proteome</keyword>
<reference evidence="2" key="1">
    <citation type="submission" date="2022-07" db="EMBL/GenBank/DDBJ databases">
        <authorList>
            <person name="Trinca V."/>
            <person name="Uliana J.V.C."/>
            <person name="Torres T.T."/>
            <person name="Ward R.J."/>
            <person name="Monesi N."/>
        </authorList>
    </citation>
    <scope>NUCLEOTIDE SEQUENCE</scope>
    <source>
        <strain evidence="2">HSMRA1968</strain>
        <tissue evidence="2">Whole embryos</tissue>
    </source>
</reference>
<organism evidence="2 3">
    <name type="scientific">Pseudolycoriella hygida</name>
    <dbReference type="NCBI Taxonomy" id="35572"/>
    <lineage>
        <taxon>Eukaryota</taxon>
        <taxon>Metazoa</taxon>
        <taxon>Ecdysozoa</taxon>
        <taxon>Arthropoda</taxon>
        <taxon>Hexapoda</taxon>
        <taxon>Insecta</taxon>
        <taxon>Pterygota</taxon>
        <taxon>Neoptera</taxon>
        <taxon>Endopterygota</taxon>
        <taxon>Diptera</taxon>
        <taxon>Nematocera</taxon>
        <taxon>Sciaroidea</taxon>
        <taxon>Sciaridae</taxon>
        <taxon>Pseudolycoriella</taxon>
    </lineage>
</organism>
<dbReference type="AlphaFoldDB" id="A0A9Q0N8V4"/>
<dbReference type="EMBL" id="WJQU01000001">
    <property type="protein sequence ID" value="KAJ6645986.1"/>
    <property type="molecule type" value="Genomic_DNA"/>
</dbReference>
<sequence length="55" mass="6271">MSIKFIVRNRNALNHSKNISPNTSKSRKIKMAAVQSRTNISTKHTPPPTYHVKLK</sequence>
<feature type="region of interest" description="Disordered" evidence="1">
    <location>
        <begin position="35"/>
        <end position="55"/>
    </location>
</feature>
<protein>
    <submittedName>
        <fullName evidence="2">Uncharacterized protein</fullName>
    </submittedName>
</protein>
<accession>A0A9Q0N8V4</accession>
<evidence type="ECO:0000313" key="2">
    <source>
        <dbReference type="EMBL" id="KAJ6645986.1"/>
    </source>
</evidence>
<dbReference type="Proteomes" id="UP001151699">
    <property type="component" value="Chromosome A"/>
</dbReference>
<gene>
    <name evidence="2" type="ORF">Bhyg_01195</name>
</gene>
<name>A0A9Q0N8V4_9DIPT</name>
<comment type="caution">
    <text evidence="2">The sequence shown here is derived from an EMBL/GenBank/DDBJ whole genome shotgun (WGS) entry which is preliminary data.</text>
</comment>
<feature type="compositionally biased region" description="Polar residues" evidence="1">
    <location>
        <begin position="35"/>
        <end position="44"/>
    </location>
</feature>
<evidence type="ECO:0000256" key="1">
    <source>
        <dbReference type="SAM" id="MobiDB-lite"/>
    </source>
</evidence>
<evidence type="ECO:0000313" key="3">
    <source>
        <dbReference type="Proteomes" id="UP001151699"/>
    </source>
</evidence>
<proteinExistence type="predicted"/>